<comment type="caution">
    <text evidence="2">The sequence shown here is derived from an EMBL/GenBank/DDBJ whole genome shotgun (WGS) entry which is preliminary data.</text>
</comment>
<evidence type="ECO:0000256" key="1">
    <source>
        <dbReference type="SAM" id="Phobius"/>
    </source>
</evidence>
<name>A0ABR3KSN9_TRISP</name>
<keyword evidence="1" id="KW-0812">Transmembrane</keyword>
<sequence length="175" mass="19742">MIDEICSFSQSKLLTGNVSEIFLNVINQFHQQYQAVHGHLCIVLCLFDAQCQQHVLGNHRTDRYGSDGFVPCLRGTFCRSPTMLSFHLHVQLDLVPTMHALFSVVLHTISLWLAALFALVRLIVIRRTKIHISIPHALTFTVVQETVPCKEHSENASIRYTLMPSQLAIAATVSY</sequence>
<dbReference type="EMBL" id="JBEUSY010000195">
    <property type="protein sequence ID" value="KAL1242604.1"/>
    <property type="molecule type" value="Genomic_DNA"/>
</dbReference>
<evidence type="ECO:0000313" key="3">
    <source>
        <dbReference type="Proteomes" id="UP001558632"/>
    </source>
</evidence>
<accession>A0ABR3KSN9</accession>
<reference evidence="2 3" key="1">
    <citation type="submission" date="2024-07" db="EMBL/GenBank/DDBJ databases">
        <title>Enhanced genomic and transcriptomic resources for Trichinella pseudospiralis and T. spiralis underpin the discovery of pronounced molecular differences between stages and species.</title>
        <authorList>
            <person name="Pasi K.K."/>
            <person name="La Rosa G."/>
            <person name="Gomez-Morales M.A."/>
            <person name="Tosini F."/>
            <person name="Sumanam S."/>
            <person name="Young N.D."/>
            <person name="Chang B.C."/>
            <person name="Robin G.B."/>
        </authorList>
    </citation>
    <scope>NUCLEOTIDE SEQUENCE [LARGE SCALE GENOMIC DNA]</scope>
    <source>
        <strain evidence="2">ISS534</strain>
    </source>
</reference>
<organism evidence="2 3">
    <name type="scientific">Trichinella spiralis</name>
    <name type="common">Trichina worm</name>
    <dbReference type="NCBI Taxonomy" id="6334"/>
    <lineage>
        <taxon>Eukaryota</taxon>
        <taxon>Metazoa</taxon>
        <taxon>Ecdysozoa</taxon>
        <taxon>Nematoda</taxon>
        <taxon>Enoplea</taxon>
        <taxon>Dorylaimia</taxon>
        <taxon>Trichinellida</taxon>
        <taxon>Trichinellidae</taxon>
        <taxon>Trichinella</taxon>
    </lineage>
</organism>
<keyword evidence="3" id="KW-1185">Reference proteome</keyword>
<gene>
    <name evidence="2" type="ORF">TSPI_10559</name>
</gene>
<keyword evidence="1" id="KW-1133">Transmembrane helix</keyword>
<keyword evidence="1" id="KW-0472">Membrane</keyword>
<feature type="transmembrane region" description="Helical" evidence="1">
    <location>
        <begin position="100"/>
        <end position="124"/>
    </location>
</feature>
<proteinExistence type="predicted"/>
<protein>
    <submittedName>
        <fullName evidence="2">Deoxyribonuclease-1</fullName>
    </submittedName>
</protein>
<dbReference type="Proteomes" id="UP001558632">
    <property type="component" value="Unassembled WGS sequence"/>
</dbReference>
<evidence type="ECO:0000313" key="2">
    <source>
        <dbReference type="EMBL" id="KAL1242604.1"/>
    </source>
</evidence>